<reference evidence="1 2" key="1">
    <citation type="submission" date="2020-08" db="EMBL/GenBank/DDBJ databases">
        <title>Genome sequence of Sphingomonas sediminicola KACC 15039T.</title>
        <authorList>
            <person name="Hyun D.-W."/>
            <person name="Bae J.-W."/>
        </authorList>
    </citation>
    <scope>NUCLEOTIDE SEQUENCE [LARGE SCALE GENOMIC DNA]</scope>
    <source>
        <strain evidence="1 2">KACC 15039</strain>
    </source>
</reference>
<evidence type="ECO:0000313" key="2">
    <source>
        <dbReference type="Proteomes" id="UP000516105"/>
    </source>
</evidence>
<evidence type="ECO:0008006" key="3">
    <source>
        <dbReference type="Google" id="ProtNLM"/>
    </source>
</evidence>
<organism evidence="1 2">
    <name type="scientific">Sphingomonas sediminicola</name>
    <dbReference type="NCBI Taxonomy" id="386874"/>
    <lineage>
        <taxon>Bacteria</taxon>
        <taxon>Pseudomonadati</taxon>
        <taxon>Pseudomonadota</taxon>
        <taxon>Alphaproteobacteria</taxon>
        <taxon>Sphingomonadales</taxon>
        <taxon>Sphingomonadaceae</taxon>
        <taxon>Sphingomonas</taxon>
    </lineage>
</organism>
<protein>
    <recommendedName>
        <fullName evidence="3">Colicin D immunity protein domain-containing protein</fullName>
    </recommendedName>
</protein>
<dbReference type="RefSeq" id="WP_187708512.1">
    <property type="nucleotide sequence ID" value="NZ_CP060782.1"/>
</dbReference>
<gene>
    <name evidence="1" type="ORF">H9L14_13540</name>
</gene>
<accession>A0ABX6T6S7</accession>
<evidence type="ECO:0000313" key="1">
    <source>
        <dbReference type="EMBL" id="QNP45557.1"/>
    </source>
</evidence>
<sequence>MTLQPLWKGSEVLHKLLTDYLGGRIDTTLFCDNFEQAFNLDVDQRDLTPREETAFKRLFDEVVYFSPFPEERARIPNYRSEEQIRQAAGAAKAELATE</sequence>
<name>A0ABX6T6S7_9SPHN</name>
<dbReference type="Proteomes" id="UP000516105">
    <property type="component" value="Chromosome"/>
</dbReference>
<proteinExistence type="predicted"/>
<dbReference type="EMBL" id="CP060782">
    <property type="protein sequence ID" value="QNP45557.1"/>
    <property type="molecule type" value="Genomic_DNA"/>
</dbReference>
<keyword evidence="2" id="KW-1185">Reference proteome</keyword>